<dbReference type="InterPro" id="IPR027417">
    <property type="entry name" value="P-loop_NTPase"/>
</dbReference>
<evidence type="ECO:0000256" key="3">
    <source>
        <dbReference type="ARBA" id="ARBA00022801"/>
    </source>
</evidence>
<dbReference type="Gene3D" id="3.40.50.300">
    <property type="entry name" value="P-loop containing nucleotide triphosphate hydrolases"/>
    <property type="match status" value="1"/>
</dbReference>
<keyword evidence="2" id="KW-0547">Nucleotide-binding</keyword>
<dbReference type="SUPFAM" id="SSF52540">
    <property type="entry name" value="P-loop containing nucleoside triphosphate hydrolases"/>
    <property type="match status" value="1"/>
</dbReference>
<sequence length="320" mass="34755">MSRRNLSPTELFDAACAGDRAALARVLSLLERGDVVAREVGRMAYKRGGQGYTVGITGAPGAGKSTLTSAVIKHLRSMQLEIAVLAIDPSSPFTGGAILGDRVRMQDHATDPGVFIRSMATRGHLGGLSLSTPEAIRMLDAVGRKWILVETVGVGQVEVEIAGKADTTVVVLNPGWGDSVQANKAGLMEIADIFVINKADRKGVEETRRDIEQMLELSDLAHDAWRPPIIATVGNTGEGVTQLWDAIVEHRSIIETSGELQKRRDFRLREELREIVARRLELRAREICTGDQWESLQDGVLDRSIDPWSAADEMLKGVGA</sequence>
<evidence type="ECO:0000256" key="1">
    <source>
        <dbReference type="ARBA" id="ARBA00009625"/>
    </source>
</evidence>
<evidence type="ECO:0000256" key="5">
    <source>
        <dbReference type="ARBA" id="ARBA00023186"/>
    </source>
</evidence>
<proteinExistence type="inferred from homology"/>
<gene>
    <name evidence="6" type="ORF">UFOPK2295_01483</name>
</gene>
<comment type="similarity">
    <text evidence="1">Belongs to the SIMIBI class G3E GTPase family. ArgK/MeaB subfamily.</text>
</comment>
<dbReference type="GO" id="GO:0005525">
    <property type="term" value="F:GTP binding"/>
    <property type="evidence" value="ECO:0007669"/>
    <property type="project" value="UniProtKB-KW"/>
</dbReference>
<dbReference type="CDD" id="cd03114">
    <property type="entry name" value="MMAA-like"/>
    <property type="match status" value="1"/>
</dbReference>
<name>A0A6J6N7S1_9ZZZZ</name>
<keyword evidence="4" id="KW-0342">GTP-binding</keyword>
<dbReference type="GO" id="GO:0003924">
    <property type="term" value="F:GTPase activity"/>
    <property type="evidence" value="ECO:0007669"/>
    <property type="project" value="InterPro"/>
</dbReference>
<dbReference type="Pfam" id="PF03308">
    <property type="entry name" value="MeaB"/>
    <property type="match status" value="1"/>
</dbReference>
<dbReference type="EMBL" id="CAEZWV010000040">
    <property type="protein sequence ID" value="CAB4682166.1"/>
    <property type="molecule type" value="Genomic_DNA"/>
</dbReference>
<keyword evidence="3" id="KW-0378">Hydrolase</keyword>
<evidence type="ECO:0000256" key="4">
    <source>
        <dbReference type="ARBA" id="ARBA00023134"/>
    </source>
</evidence>
<protein>
    <submittedName>
        <fullName evidence="6">Unannotated protein</fullName>
    </submittedName>
</protein>
<dbReference type="InterPro" id="IPR005129">
    <property type="entry name" value="GTPase_ArgK"/>
</dbReference>
<dbReference type="AlphaFoldDB" id="A0A6J6N7S1"/>
<dbReference type="PANTHER" id="PTHR43087">
    <property type="entry name" value="LYSINE/ARGININE/ORNITHINE TRANSPORT SYSTEM KINASE"/>
    <property type="match status" value="1"/>
</dbReference>
<keyword evidence="5" id="KW-0143">Chaperone</keyword>
<dbReference type="InterPro" id="IPR052040">
    <property type="entry name" value="GTPase/Isobutyryl-CoA_mutase"/>
</dbReference>
<reference evidence="6" key="1">
    <citation type="submission" date="2020-05" db="EMBL/GenBank/DDBJ databases">
        <authorList>
            <person name="Chiriac C."/>
            <person name="Salcher M."/>
            <person name="Ghai R."/>
            <person name="Kavagutti S V."/>
        </authorList>
    </citation>
    <scope>NUCLEOTIDE SEQUENCE</scope>
</reference>
<evidence type="ECO:0000256" key="2">
    <source>
        <dbReference type="ARBA" id="ARBA00022741"/>
    </source>
</evidence>
<accession>A0A6J6N7S1</accession>
<evidence type="ECO:0000313" key="6">
    <source>
        <dbReference type="EMBL" id="CAB4682166.1"/>
    </source>
</evidence>
<dbReference type="PANTHER" id="PTHR43087:SF1">
    <property type="entry name" value="LAO_AO TRANSPORT SYSTEM ATPASE"/>
    <property type="match status" value="1"/>
</dbReference>
<organism evidence="6">
    <name type="scientific">freshwater metagenome</name>
    <dbReference type="NCBI Taxonomy" id="449393"/>
    <lineage>
        <taxon>unclassified sequences</taxon>
        <taxon>metagenomes</taxon>
        <taxon>ecological metagenomes</taxon>
    </lineage>
</organism>
<dbReference type="NCBIfam" id="TIGR00750">
    <property type="entry name" value="lao"/>
    <property type="match status" value="1"/>
</dbReference>